<evidence type="ECO:0000313" key="4">
    <source>
        <dbReference type="EMBL" id="RBO89564.1"/>
    </source>
</evidence>
<dbReference type="PANTHER" id="PTHR44196">
    <property type="entry name" value="DEHYDROGENASE/REDUCTASE SDR FAMILY MEMBER 7B"/>
    <property type="match status" value="1"/>
</dbReference>
<dbReference type="STRING" id="1210090.GCA_001613185_01914"/>
<dbReference type="InterPro" id="IPR057326">
    <property type="entry name" value="KR_dom"/>
</dbReference>
<reference evidence="4 5" key="1">
    <citation type="submission" date="2018-06" db="EMBL/GenBank/DDBJ databases">
        <title>Genomic Encyclopedia of Type Strains, Phase IV (KMG-IV): sequencing the most valuable type-strain genomes for metagenomic binning, comparative biology and taxonomic classification.</title>
        <authorList>
            <person name="Goeker M."/>
        </authorList>
    </citation>
    <scope>NUCLEOTIDE SEQUENCE [LARGE SCALE GENOMIC DNA]</scope>
    <source>
        <strain evidence="4 5">DSM 44599</strain>
    </source>
</reference>
<dbReference type="PRINTS" id="PR00081">
    <property type="entry name" value="GDHRDH"/>
</dbReference>
<dbReference type="PANTHER" id="PTHR44196:SF1">
    <property type="entry name" value="DEHYDROGENASE_REDUCTASE SDR FAMILY MEMBER 7B"/>
    <property type="match status" value="1"/>
</dbReference>
<comment type="caution">
    <text evidence="4">The sequence shown here is derived from an EMBL/GenBank/DDBJ whole genome shotgun (WGS) entry which is preliminary data.</text>
</comment>
<dbReference type="RefSeq" id="WP_067506647.1">
    <property type="nucleotide sequence ID" value="NZ_QNRE01000007.1"/>
</dbReference>
<dbReference type="SMART" id="SM00822">
    <property type="entry name" value="PKS_KR"/>
    <property type="match status" value="1"/>
</dbReference>
<dbReference type="InterPro" id="IPR002347">
    <property type="entry name" value="SDR_fam"/>
</dbReference>
<dbReference type="AlphaFoldDB" id="A0A366DJQ6"/>
<comment type="similarity">
    <text evidence="1">Belongs to the short-chain dehydrogenases/reductases (SDR) family.</text>
</comment>
<accession>A0A366DJQ6</accession>
<proteinExistence type="inferred from homology"/>
<evidence type="ECO:0000256" key="1">
    <source>
        <dbReference type="ARBA" id="ARBA00006484"/>
    </source>
</evidence>
<dbReference type="SUPFAM" id="SSF51735">
    <property type="entry name" value="NAD(P)-binding Rossmann-fold domains"/>
    <property type="match status" value="1"/>
</dbReference>
<organism evidence="4 5">
    <name type="scientific">Nocardia puris</name>
    <dbReference type="NCBI Taxonomy" id="208602"/>
    <lineage>
        <taxon>Bacteria</taxon>
        <taxon>Bacillati</taxon>
        <taxon>Actinomycetota</taxon>
        <taxon>Actinomycetes</taxon>
        <taxon>Mycobacteriales</taxon>
        <taxon>Nocardiaceae</taxon>
        <taxon>Nocardia</taxon>
    </lineage>
</organism>
<protein>
    <submittedName>
        <fullName evidence="4">Short-subunit dehydrogenase</fullName>
    </submittedName>
</protein>
<sequence>MEVNDAKAVVTGASGGLGGAIARALHGRGAELVLTDRREGALAPLAAQLGGAEVVICDLADRRQVDELLDRSAGADIVVANAALPATGRLEDFTQEELDRALDVNLRVPMLMTLRLLPAMVGRGRGHFVYIASIAGKIPSARLPVYSATKYGLRGFCASLRQDLRGTGVSASVVFPESVVDAGMLADARLGVSPGAKGTTSDAVGRAVVTAVDKDRAEIDVADLPVRIAAKSAGLAPGLMARLTQRRDAIAYAEQLSEGLGRIR</sequence>
<dbReference type="Proteomes" id="UP000252586">
    <property type="component" value="Unassembled WGS sequence"/>
</dbReference>
<dbReference type="PROSITE" id="PS00061">
    <property type="entry name" value="ADH_SHORT"/>
    <property type="match status" value="1"/>
</dbReference>
<dbReference type="GO" id="GO:0016020">
    <property type="term" value="C:membrane"/>
    <property type="evidence" value="ECO:0007669"/>
    <property type="project" value="TreeGrafter"/>
</dbReference>
<dbReference type="InterPro" id="IPR020904">
    <property type="entry name" value="Sc_DH/Rdtase_CS"/>
</dbReference>
<dbReference type="InterPro" id="IPR036291">
    <property type="entry name" value="NAD(P)-bd_dom_sf"/>
</dbReference>
<feature type="domain" description="Ketoreductase" evidence="3">
    <location>
        <begin position="6"/>
        <end position="183"/>
    </location>
</feature>
<evidence type="ECO:0000259" key="3">
    <source>
        <dbReference type="SMART" id="SM00822"/>
    </source>
</evidence>
<dbReference type="Gene3D" id="3.40.50.720">
    <property type="entry name" value="NAD(P)-binding Rossmann-like Domain"/>
    <property type="match status" value="1"/>
</dbReference>
<name>A0A366DJQ6_9NOCA</name>
<dbReference type="EMBL" id="QNRE01000007">
    <property type="protein sequence ID" value="RBO89564.1"/>
    <property type="molecule type" value="Genomic_DNA"/>
</dbReference>
<gene>
    <name evidence="4" type="ORF">DFR74_107242</name>
</gene>
<evidence type="ECO:0000313" key="5">
    <source>
        <dbReference type="Proteomes" id="UP000252586"/>
    </source>
</evidence>
<keyword evidence="5" id="KW-1185">Reference proteome</keyword>
<dbReference type="CDD" id="cd05233">
    <property type="entry name" value="SDR_c"/>
    <property type="match status" value="1"/>
</dbReference>
<evidence type="ECO:0000256" key="2">
    <source>
        <dbReference type="ARBA" id="ARBA00023002"/>
    </source>
</evidence>
<keyword evidence="2" id="KW-0560">Oxidoreductase</keyword>
<dbReference type="Pfam" id="PF00106">
    <property type="entry name" value="adh_short"/>
    <property type="match status" value="1"/>
</dbReference>
<dbReference type="GO" id="GO:0016491">
    <property type="term" value="F:oxidoreductase activity"/>
    <property type="evidence" value="ECO:0007669"/>
    <property type="project" value="UniProtKB-KW"/>
</dbReference>